<proteinExistence type="predicted"/>
<dbReference type="InterPro" id="IPR006935">
    <property type="entry name" value="Helicase/UvrB_N"/>
</dbReference>
<dbReference type="Gene3D" id="3.40.50.300">
    <property type="entry name" value="P-loop containing nucleotide triphosphate hydrolases"/>
    <property type="match status" value="2"/>
</dbReference>
<accession>A0A2A2IG59</accession>
<dbReference type="PROSITE" id="PS51192">
    <property type="entry name" value="HELICASE_ATP_BIND_1"/>
    <property type="match status" value="1"/>
</dbReference>
<keyword evidence="3" id="KW-1185">Reference proteome</keyword>
<evidence type="ECO:0000313" key="2">
    <source>
        <dbReference type="EMBL" id="PAV30981.1"/>
    </source>
</evidence>
<dbReference type="InterPro" id="IPR014001">
    <property type="entry name" value="Helicase_ATP-bd"/>
</dbReference>
<dbReference type="GO" id="GO:0005829">
    <property type="term" value="C:cytosol"/>
    <property type="evidence" value="ECO:0007669"/>
    <property type="project" value="TreeGrafter"/>
</dbReference>
<dbReference type="GO" id="GO:0016787">
    <property type="term" value="F:hydrolase activity"/>
    <property type="evidence" value="ECO:0007669"/>
    <property type="project" value="InterPro"/>
</dbReference>
<dbReference type="SUPFAM" id="SSF52540">
    <property type="entry name" value="P-loop containing nucleoside triphosphate hydrolases"/>
    <property type="match status" value="2"/>
</dbReference>
<dbReference type="GO" id="GO:0003677">
    <property type="term" value="F:DNA binding"/>
    <property type="evidence" value="ECO:0007669"/>
    <property type="project" value="InterPro"/>
</dbReference>
<evidence type="ECO:0000313" key="3">
    <source>
        <dbReference type="Proteomes" id="UP000218887"/>
    </source>
</evidence>
<dbReference type="CDD" id="cd17926">
    <property type="entry name" value="DEXHc_RE"/>
    <property type="match status" value="1"/>
</dbReference>
<evidence type="ECO:0000259" key="1">
    <source>
        <dbReference type="PROSITE" id="PS51192"/>
    </source>
</evidence>
<feature type="domain" description="Helicase ATP-binding" evidence="1">
    <location>
        <begin position="17"/>
        <end position="167"/>
    </location>
</feature>
<dbReference type="OrthoDB" id="9802848at2"/>
<dbReference type="InterPro" id="IPR027417">
    <property type="entry name" value="P-loop_NTPase"/>
</dbReference>
<dbReference type="CDD" id="cd18785">
    <property type="entry name" value="SF2_C"/>
    <property type="match status" value="1"/>
</dbReference>
<dbReference type="Pfam" id="PF04851">
    <property type="entry name" value="ResIII"/>
    <property type="match status" value="1"/>
</dbReference>
<comment type="caution">
    <text evidence="2">The sequence shown here is derived from an EMBL/GenBank/DDBJ whole genome shotgun (WGS) entry which is preliminary data.</text>
</comment>
<dbReference type="PANTHER" id="PTHR47396:SF1">
    <property type="entry name" value="ATP-DEPENDENT HELICASE IRC3-RELATED"/>
    <property type="match status" value="1"/>
</dbReference>
<name>A0A2A2IG59_9BACI</name>
<dbReference type="Proteomes" id="UP000218887">
    <property type="component" value="Unassembled WGS sequence"/>
</dbReference>
<organism evidence="2 3">
    <name type="scientific">Virgibacillus profundi</name>
    <dbReference type="NCBI Taxonomy" id="2024555"/>
    <lineage>
        <taxon>Bacteria</taxon>
        <taxon>Bacillati</taxon>
        <taxon>Bacillota</taxon>
        <taxon>Bacilli</taxon>
        <taxon>Bacillales</taxon>
        <taxon>Bacillaceae</taxon>
        <taxon>Virgibacillus</taxon>
    </lineage>
</organism>
<dbReference type="PANTHER" id="PTHR47396">
    <property type="entry name" value="TYPE I RESTRICTION ENZYME ECOKI R PROTEIN"/>
    <property type="match status" value="1"/>
</dbReference>
<dbReference type="SMART" id="SM00487">
    <property type="entry name" value="DEXDc"/>
    <property type="match status" value="1"/>
</dbReference>
<protein>
    <recommendedName>
        <fullName evidence="1">Helicase ATP-binding domain-containing protein</fullName>
    </recommendedName>
</protein>
<dbReference type="EMBL" id="NPOA01000002">
    <property type="protein sequence ID" value="PAV30981.1"/>
    <property type="molecule type" value="Genomic_DNA"/>
</dbReference>
<dbReference type="InterPro" id="IPR050742">
    <property type="entry name" value="Helicase_Restrict-Modif_Enz"/>
</dbReference>
<dbReference type="AlphaFoldDB" id="A0A2A2IG59"/>
<reference evidence="2 3" key="1">
    <citation type="submission" date="2017-08" db="EMBL/GenBank/DDBJ databases">
        <title>Virgibacillus indicus sp. nov. and Virgibacillus profoundi sp. nov, two moderately halophilic bacteria isolated from marine sediment by using the Microfluidic Streak Plate.</title>
        <authorList>
            <person name="Xu B."/>
            <person name="Hu B."/>
            <person name="Wang J."/>
            <person name="Zhu Y."/>
            <person name="Huang L."/>
            <person name="Du W."/>
            <person name="Huang Y."/>
        </authorList>
    </citation>
    <scope>NUCLEOTIDE SEQUENCE [LARGE SCALE GENOMIC DNA]</scope>
    <source>
        <strain evidence="2 3">IO3-P3-H5</strain>
    </source>
</reference>
<dbReference type="GO" id="GO:0005524">
    <property type="term" value="F:ATP binding"/>
    <property type="evidence" value="ECO:0007669"/>
    <property type="project" value="InterPro"/>
</dbReference>
<gene>
    <name evidence="2" type="ORF">CIL05_04520</name>
</gene>
<sequence>MEAEFHGQLTSQQEEAVQSLLKFENGILSATTGFGKTVAAASLITKRKVNTLIIVHRKQLMDQWKQRLSSFLNLDINKIGQIGGGKNTAKGLIDIATIQSLNYKGEVKDSILEYGQIIVDECHHISAFSFENVLKQAQATYVHGLTATPTRKDGLQPIMTMQCGPIRYKVSAKQQARVRPFKHVLIPRRTSFKSKSNNKGNIQSLYKEMIKDNQRNQMIFNDVLKELDNGASPIILTERLEHVRKFETMFKGFAKNIIILTGGMSKRESQNKLKQLEEISDQKERLVIATGKYIGEGFDNAVLDTLFLAMPISWKGTLQQYVGRFHRIHDNKNIVKVYDYVDHREEIFNNMFEKRKKGYKAMGYITEGADTIAGINTEQMELF</sequence>